<reference evidence="6 8" key="1">
    <citation type="journal article" date="2017" name="Nature">
        <title>The sunflower genome provides insights into oil metabolism, flowering and Asterid evolution.</title>
        <authorList>
            <person name="Badouin H."/>
            <person name="Gouzy J."/>
            <person name="Grassa C.J."/>
            <person name="Murat F."/>
            <person name="Staton S.E."/>
            <person name="Cottret L."/>
            <person name="Lelandais-Briere C."/>
            <person name="Owens G.L."/>
            <person name="Carrere S."/>
            <person name="Mayjonade B."/>
            <person name="Legrand L."/>
            <person name="Gill N."/>
            <person name="Kane N.C."/>
            <person name="Bowers J.E."/>
            <person name="Hubner S."/>
            <person name="Bellec A."/>
            <person name="Berard A."/>
            <person name="Berges H."/>
            <person name="Blanchet N."/>
            <person name="Boniface M.C."/>
            <person name="Brunel D."/>
            <person name="Catrice O."/>
            <person name="Chaidir N."/>
            <person name="Claudel C."/>
            <person name="Donnadieu C."/>
            <person name="Faraut T."/>
            <person name="Fievet G."/>
            <person name="Helmstetter N."/>
            <person name="King M."/>
            <person name="Knapp S.J."/>
            <person name="Lai Z."/>
            <person name="Le Paslier M.C."/>
            <person name="Lippi Y."/>
            <person name="Lorenzon L."/>
            <person name="Mandel J.R."/>
            <person name="Marage G."/>
            <person name="Marchand G."/>
            <person name="Marquand E."/>
            <person name="Bret-Mestries E."/>
            <person name="Morien E."/>
            <person name="Nambeesan S."/>
            <person name="Nguyen T."/>
            <person name="Pegot-Espagnet P."/>
            <person name="Pouilly N."/>
            <person name="Raftis F."/>
            <person name="Sallet E."/>
            <person name="Schiex T."/>
            <person name="Thomas J."/>
            <person name="Vandecasteele C."/>
            <person name="Vares D."/>
            <person name="Vear F."/>
            <person name="Vautrin S."/>
            <person name="Crespi M."/>
            <person name="Mangin B."/>
            <person name="Burke J.M."/>
            <person name="Salse J."/>
            <person name="Munos S."/>
            <person name="Vincourt P."/>
            <person name="Rieseberg L.H."/>
            <person name="Langlade N.B."/>
        </authorList>
    </citation>
    <scope>NUCLEOTIDE SEQUENCE [LARGE SCALE GENOMIC DNA]</scope>
    <source>
        <strain evidence="8">cv. SF193</strain>
        <tissue evidence="6">Leaves</tissue>
    </source>
</reference>
<protein>
    <submittedName>
        <fullName evidence="6">Bromodomain associated domain, histone-fold protein</fullName>
    </submittedName>
    <submittedName>
        <fullName evidence="7">Putative bromodomain transcription factor</fullName>
    </submittedName>
</protein>
<dbReference type="EMBL" id="CM007896">
    <property type="protein sequence ID" value="OTG21035.1"/>
    <property type="molecule type" value="Genomic_DNA"/>
</dbReference>
<dbReference type="Gramene" id="mRNA:HanXRQr2_Chr07g0309001">
    <property type="protein sequence ID" value="CDS:HanXRQr2_Chr07g0309001.1"/>
    <property type="gene ID" value="HanXRQr2_Chr07g0309001"/>
</dbReference>
<evidence type="ECO:0000256" key="1">
    <source>
        <dbReference type="ARBA" id="ARBA00004123"/>
    </source>
</evidence>
<proteinExistence type="predicted"/>
<dbReference type="Gene3D" id="1.10.20.10">
    <property type="entry name" value="Histone, subunit A"/>
    <property type="match status" value="1"/>
</dbReference>
<dbReference type="OrthoDB" id="436852at2759"/>
<reference evidence="6" key="3">
    <citation type="submission" date="2020-06" db="EMBL/GenBank/DDBJ databases">
        <title>Helianthus annuus Genome sequencing and assembly Release 2.</title>
        <authorList>
            <person name="Gouzy J."/>
            <person name="Langlade N."/>
            <person name="Munos S."/>
        </authorList>
    </citation>
    <scope>NUCLEOTIDE SEQUENCE</scope>
    <source>
        <tissue evidence="6">Leaves</tissue>
    </source>
</reference>
<evidence type="ECO:0000313" key="8">
    <source>
        <dbReference type="Proteomes" id="UP000215914"/>
    </source>
</evidence>
<keyword evidence="2" id="KW-0805">Transcription regulation</keyword>
<evidence type="ECO:0000256" key="2">
    <source>
        <dbReference type="ARBA" id="ARBA00023015"/>
    </source>
</evidence>
<dbReference type="AlphaFoldDB" id="A0A251UCH5"/>
<name>A0A251UCH5_HELAN</name>
<dbReference type="Pfam" id="PF07524">
    <property type="entry name" value="Bromo_TP"/>
    <property type="match status" value="1"/>
</dbReference>
<evidence type="ECO:0000256" key="3">
    <source>
        <dbReference type="ARBA" id="ARBA00023163"/>
    </source>
</evidence>
<evidence type="ECO:0000313" key="7">
    <source>
        <dbReference type="EMBL" id="OTG21035.1"/>
    </source>
</evidence>
<evidence type="ECO:0000313" key="6">
    <source>
        <dbReference type="EMBL" id="KAF5799828.1"/>
    </source>
</evidence>
<accession>A0A251UCH5</accession>
<evidence type="ECO:0000256" key="4">
    <source>
        <dbReference type="ARBA" id="ARBA00023242"/>
    </source>
</evidence>
<dbReference type="InParanoid" id="A0A251UCH5"/>
<gene>
    <name evidence="7" type="ORF">HannXRQ_Chr07g0199731</name>
    <name evidence="6" type="ORF">HanXRQr2_Chr07g0309001</name>
</gene>
<dbReference type="STRING" id="4232.A0A251UCH5"/>
<comment type="subcellular location">
    <subcellularLocation>
        <location evidence="1">Nucleus</location>
    </subcellularLocation>
</comment>
<keyword evidence="3" id="KW-0804">Transcription</keyword>
<reference evidence="7" key="2">
    <citation type="submission" date="2017-02" db="EMBL/GenBank/DDBJ databases">
        <title>Sunflower complete genome.</title>
        <authorList>
            <person name="Langlade N."/>
            <person name="Munos S."/>
        </authorList>
    </citation>
    <scope>NUCLEOTIDE SEQUENCE [LARGE SCALE GENOMIC DNA]</scope>
    <source>
        <tissue evidence="7">Leaves</tissue>
    </source>
</reference>
<feature type="domain" description="Bromodomain associated" evidence="5">
    <location>
        <begin position="18"/>
        <end position="94"/>
    </location>
</feature>
<dbReference type="SMART" id="SM00576">
    <property type="entry name" value="BTP"/>
    <property type="match status" value="1"/>
</dbReference>
<evidence type="ECO:0000259" key="5">
    <source>
        <dbReference type="SMART" id="SM00576"/>
    </source>
</evidence>
<dbReference type="Proteomes" id="UP000215914">
    <property type="component" value="Chromosome 7"/>
</dbReference>
<dbReference type="PANTHER" id="PTHR46338:SF20">
    <property type="entry name" value="BROMODOMAIN ASSOCIATED DOMAIN, HISTONE-FOLD PROTEIN"/>
    <property type="match status" value="1"/>
</dbReference>
<dbReference type="InterPro" id="IPR009072">
    <property type="entry name" value="Histone-fold"/>
</dbReference>
<dbReference type="EMBL" id="MNCJ02000322">
    <property type="protein sequence ID" value="KAF5799828.1"/>
    <property type="molecule type" value="Genomic_DNA"/>
</dbReference>
<dbReference type="OMA" id="WFAMEDE"/>
<dbReference type="InterPro" id="IPR037818">
    <property type="entry name" value="TAF8"/>
</dbReference>
<dbReference type="InterPro" id="IPR006565">
    <property type="entry name" value="BTP"/>
</dbReference>
<dbReference type="GO" id="GO:0005669">
    <property type="term" value="C:transcription factor TFIID complex"/>
    <property type="evidence" value="ECO:0000318"/>
    <property type="project" value="GO_Central"/>
</dbReference>
<dbReference type="GO" id="GO:0046982">
    <property type="term" value="F:protein heterodimerization activity"/>
    <property type="evidence" value="ECO:0007669"/>
    <property type="project" value="InterPro"/>
</dbReference>
<keyword evidence="4" id="KW-0539">Nucleus</keyword>
<keyword evidence="8" id="KW-1185">Reference proteome</keyword>
<sequence>MNNATTESSSKKKKRNNSDFVQSLARIAVAQICETLGFRGFQHSALDTLSVIACKYIQDIGKLSNFYAELAGRTESNVFDIVHGLEDLGILQGFVGGSGLDRSLLESGIVNQISRFIGESEEVAFAYSVPSFPVVKERECAPSFFRAAETPPDNVPPWLPCFPDPETYAVTSSASASIEQSETKKDEVDRDQKVEMLSLLRAEERLVCSGFNVKVPFVIKAGRGSGKGQVNNPFLASALEYGEMKVSLVSLPARLVEEDVARNHSVWAKHVSSLWTFAPVTHGFKSSDLETYEGSKEISVGNRPAVRLKFNTRKKSSVTANKHRKREVTESVIREMTGI</sequence>
<dbReference type="GO" id="GO:0006366">
    <property type="term" value="P:transcription by RNA polymerase II"/>
    <property type="evidence" value="ECO:0000318"/>
    <property type="project" value="GO_Central"/>
</dbReference>
<dbReference type="FunCoup" id="A0A251UCH5">
    <property type="interactions" value="3983"/>
</dbReference>
<organism evidence="7 8">
    <name type="scientific">Helianthus annuus</name>
    <name type="common">Common sunflower</name>
    <dbReference type="NCBI Taxonomy" id="4232"/>
    <lineage>
        <taxon>Eukaryota</taxon>
        <taxon>Viridiplantae</taxon>
        <taxon>Streptophyta</taxon>
        <taxon>Embryophyta</taxon>
        <taxon>Tracheophyta</taxon>
        <taxon>Spermatophyta</taxon>
        <taxon>Magnoliopsida</taxon>
        <taxon>eudicotyledons</taxon>
        <taxon>Gunneridae</taxon>
        <taxon>Pentapetalae</taxon>
        <taxon>asterids</taxon>
        <taxon>campanulids</taxon>
        <taxon>Asterales</taxon>
        <taxon>Asteraceae</taxon>
        <taxon>Asteroideae</taxon>
        <taxon>Heliantheae alliance</taxon>
        <taxon>Heliantheae</taxon>
        <taxon>Helianthus</taxon>
    </lineage>
</organism>
<dbReference type="PANTHER" id="PTHR46338">
    <property type="entry name" value="TRANSCRIPTION INITIATION FACTOR TFIID SUBUNIT 8"/>
    <property type="match status" value="1"/>
</dbReference>